<evidence type="ECO:0000256" key="2">
    <source>
        <dbReference type="PIRSR" id="PIRSR005962-1"/>
    </source>
</evidence>
<proteinExistence type="predicted"/>
<keyword evidence="2" id="KW-0479">Metal-binding</keyword>
<dbReference type="FunFam" id="3.30.70.360:FF:000001">
    <property type="entry name" value="N-acetyldiaminopimelate deacetylase"/>
    <property type="match status" value="1"/>
</dbReference>
<evidence type="ECO:0000259" key="3">
    <source>
        <dbReference type="Pfam" id="PF07687"/>
    </source>
</evidence>
<dbReference type="Proteomes" id="UP000641137">
    <property type="component" value="Unassembled WGS sequence"/>
</dbReference>
<name>A0A8J3DKF7_9HYPH</name>
<accession>A0A8J3DKF7</accession>
<dbReference type="InterPro" id="IPR036264">
    <property type="entry name" value="Bact_exopeptidase_dim_dom"/>
</dbReference>
<keyword evidence="1" id="KW-0378">Hydrolase</keyword>
<dbReference type="RefSeq" id="WP_189487946.1">
    <property type="nucleotide sequence ID" value="NZ_BMZO01000002.1"/>
</dbReference>
<dbReference type="PANTHER" id="PTHR11014:SF63">
    <property type="entry name" value="METALLOPEPTIDASE, PUTATIVE (AFU_ORTHOLOGUE AFUA_6G09600)-RELATED"/>
    <property type="match status" value="1"/>
</dbReference>
<dbReference type="Pfam" id="PF01546">
    <property type="entry name" value="Peptidase_M20"/>
    <property type="match status" value="1"/>
</dbReference>
<evidence type="ECO:0000256" key="1">
    <source>
        <dbReference type="ARBA" id="ARBA00022801"/>
    </source>
</evidence>
<protein>
    <submittedName>
        <fullName evidence="4">Amidohydrolase</fullName>
    </submittedName>
</protein>
<feature type="binding site" evidence="2">
    <location>
        <position position="361"/>
    </location>
    <ligand>
        <name>Mn(2+)</name>
        <dbReference type="ChEBI" id="CHEBI:29035"/>
        <label>2</label>
    </ligand>
</feature>
<dbReference type="PANTHER" id="PTHR11014">
    <property type="entry name" value="PEPTIDASE M20 FAMILY MEMBER"/>
    <property type="match status" value="1"/>
</dbReference>
<feature type="binding site" evidence="2">
    <location>
        <position position="104"/>
    </location>
    <ligand>
        <name>Mn(2+)</name>
        <dbReference type="ChEBI" id="CHEBI:29035"/>
        <label>2</label>
    </ligand>
</feature>
<dbReference type="SUPFAM" id="SSF53187">
    <property type="entry name" value="Zn-dependent exopeptidases"/>
    <property type="match status" value="1"/>
</dbReference>
<feature type="binding site" evidence="2">
    <location>
        <position position="106"/>
    </location>
    <ligand>
        <name>Mn(2+)</name>
        <dbReference type="ChEBI" id="CHEBI:29035"/>
        <label>2</label>
    </ligand>
</feature>
<evidence type="ECO:0000313" key="4">
    <source>
        <dbReference type="EMBL" id="GHC64714.1"/>
    </source>
</evidence>
<dbReference type="GO" id="GO:0050118">
    <property type="term" value="F:N-acetyldiaminopimelate deacetylase activity"/>
    <property type="evidence" value="ECO:0007669"/>
    <property type="project" value="UniProtKB-ARBA"/>
</dbReference>
<comment type="caution">
    <text evidence="4">The sequence shown here is derived from an EMBL/GenBank/DDBJ whole genome shotgun (WGS) entry which is preliminary data.</text>
</comment>
<dbReference type="InterPro" id="IPR017439">
    <property type="entry name" value="Amidohydrolase"/>
</dbReference>
<dbReference type="GO" id="GO:0019877">
    <property type="term" value="P:diaminopimelate biosynthetic process"/>
    <property type="evidence" value="ECO:0007669"/>
    <property type="project" value="UniProtKB-ARBA"/>
</dbReference>
<gene>
    <name evidence="4" type="ORF">GCM10010136_06860</name>
</gene>
<dbReference type="AlphaFoldDB" id="A0A8J3DKF7"/>
<dbReference type="Pfam" id="PF07687">
    <property type="entry name" value="M20_dimer"/>
    <property type="match status" value="1"/>
</dbReference>
<dbReference type="NCBIfam" id="TIGR01891">
    <property type="entry name" value="amidohydrolases"/>
    <property type="match status" value="1"/>
</dbReference>
<dbReference type="PIRSF" id="PIRSF005962">
    <property type="entry name" value="Pept_M20D_amidohydro"/>
    <property type="match status" value="1"/>
</dbReference>
<dbReference type="SUPFAM" id="SSF55031">
    <property type="entry name" value="Bacterial exopeptidase dimerisation domain"/>
    <property type="match status" value="1"/>
</dbReference>
<dbReference type="InterPro" id="IPR011650">
    <property type="entry name" value="Peptidase_M20_dimer"/>
</dbReference>
<organism evidence="4 5">
    <name type="scientific">Limoniibacter endophyticus</name>
    <dbReference type="NCBI Taxonomy" id="1565040"/>
    <lineage>
        <taxon>Bacteria</taxon>
        <taxon>Pseudomonadati</taxon>
        <taxon>Pseudomonadota</taxon>
        <taxon>Alphaproteobacteria</taxon>
        <taxon>Hyphomicrobiales</taxon>
        <taxon>Bartonellaceae</taxon>
        <taxon>Limoniibacter</taxon>
    </lineage>
</organism>
<keyword evidence="2" id="KW-0464">Manganese</keyword>
<evidence type="ECO:0000313" key="5">
    <source>
        <dbReference type="Proteomes" id="UP000641137"/>
    </source>
</evidence>
<keyword evidence="5" id="KW-1185">Reference proteome</keyword>
<reference evidence="4" key="1">
    <citation type="journal article" date="2014" name="Int. J. Syst. Evol. Microbiol.">
        <title>Complete genome sequence of Corynebacterium casei LMG S-19264T (=DSM 44701T), isolated from a smear-ripened cheese.</title>
        <authorList>
            <consortium name="US DOE Joint Genome Institute (JGI-PGF)"/>
            <person name="Walter F."/>
            <person name="Albersmeier A."/>
            <person name="Kalinowski J."/>
            <person name="Ruckert C."/>
        </authorList>
    </citation>
    <scope>NUCLEOTIDE SEQUENCE</scope>
    <source>
        <strain evidence="4">KCTC 42097</strain>
    </source>
</reference>
<feature type="binding site" evidence="2">
    <location>
        <position position="165"/>
    </location>
    <ligand>
        <name>Mn(2+)</name>
        <dbReference type="ChEBI" id="CHEBI:29035"/>
        <label>2</label>
    </ligand>
</feature>
<comment type="cofactor">
    <cofactor evidence="2">
        <name>Mn(2+)</name>
        <dbReference type="ChEBI" id="CHEBI:29035"/>
    </cofactor>
    <text evidence="2">The Mn(2+) ion enhances activity.</text>
</comment>
<dbReference type="Gene3D" id="3.30.70.360">
    <property type="match status" value="1"/>
</dbReference>
<reference evidence="4" key="2">
    <citation type="submission" date="2020-09" db="EMBL/GenBank/DDBJ databases">
        <authorList>
            <person name="Sun Q."/>
            <person name="Kim S."/>
        </authorList>
    </citation>
    <scope>NUCLEOTIDE SEQUENCE</scope>
    <source>
        <strain evidence="4">KCTC 42097</strain>
    </source>
</reference>
<feature type="domain" description="Peptidase M20 dimerisation" evidence="3">
    <location>
        <begin position="189"/>
        <end position="285"/>
    </location>
</feature>
<dbReference type="GO" id="GO:0046872">
    <property type="term" value="F:metal ion binding"/>
    <property type="evidence" value="ECO:0007669"/>
    <property type="project" value="UniProtKB-KW"/>
</dbReference>
<dbReference type="InterPro" id="IPR002933">
    <property type="entry name" value="Peptidase_M20"/>
</dbReference>
<sequence>MTLSALPLADIAAEAKEWRRDIHANPELLFDLPRTASLVAENLKAFGCDEVATGVATSGVVGVVRGRGGAGKTIALRCDMDALPIHEQTNLPYASKRPGFMHACGHDGHTAILLGAAKALTASRAFSGTVVLVFQPAEEGGAGSRVMLEEGLLERFGIEEVYGMHNLPGLDVGSFSIRPGALMAAADRFVVTVDGKGGHAAFPHLCVDPVLISSEITVAAQSIASRLVDPLDSAVLSITYFETGGENALNVIPATARFGGTLRTLSPRTRKDAEQRFRDIVEKTAAMHGARATVDWRPGYPVTINDPEKTKVASAAAARIATDGTIGECPPMMGAEDFSFMLEKRPGAMIWLGNGPSADLHNPGYDFNDDAILPGISYWLSLVAQEMKPAA</sequence>
<dbReference type="CDD" id="cd05666">
    <property type="entry name" value="M20_Acy1-like"/>
    <property type="match status" value="1"/>
</dbReference>
<feature type="binding site" evidence="2">
    <location>
        <position position="139"/>
    </location>
    <ligand>
        <name>Mn(2+)</name>
        <dbReference type="ChEBI" id="CHEBI:29035"/>
        <label>2</label>
    </ligand>
</feature>
<dbReference type="Gene3D" id="3.40.630.10">
    <property type="entry name" value="Zn peptidases"/>
    <property type="match status" value="1"/>
</dbReference>
<dbReference type="EMBL" id="BMZO01000002">
    <property type="protein sequence ID" value="GHC64714.1"/>
    <property type="molecule type" value="Genomic_DNA"/>
</dbReference>